<feature type="domain" description="Guanylate cyclase" evidence="3">
    <location>
        <begin position="440"/>
        <end position="554"/>
    </location>
</feature>
<evidence type="ECO:0000259" key="3">
    <source>
        <dbReference type="PROSITE" id="PS50125"/>
    </source>
</evidence>
<comment type="caution">
    <text evidence="4">The sequence shown here is derived from an EMBL/GenBank/DDBJ whole genome shotgun (WGS) entry which is preliminary data.</text>
</comment>
<reference evidence="5" key="1">
    <citation type="journal article" date="2019" name="Int. J. Syst. Evol. Microbiol.">
        <title>The Global Catalogue of Microorganisms (GCM) 10K type strain sequencing project: providing services to taxonomists for standard genome sequencing and annotation.</title>
        <authorList>
            <consortium name="The Broad Institute Genomics Platform"/>
            <consortium name="The Broad Institute Genome Sequencing Center for Infectious Disease"/>
            <person name="Wu L."/>
            <person name="Ma J."/>
        </authorList>
    </citation>
    <scope>NUCLEOTIDE SEQUENCE [LARGE SCALE GENOMIC DNA]</scope>
    <source>
        <strain evidence="5">CGMCC 1.19062</strain>
    </source>
</reference>
<feature type="compositionally biased region" description="Low complexity" evidence="1">
    <location>
        <begin position="80"/>
        <end position="91"/>
    </location>
</feature>
<dbReference type="RefSeq" id="WP_379875426.1">
    <property type="nucleotide sequence ID" value="NZ_JBHUIP010000004.1"/>
</dbReference>
<sequence>MKVEDLIEVHVYDNGKWRIEERYKGSEKDDAIAAAKRLITNGSEATKVVRETYDEASGLFKQRTLYREGTPKSKPQEQKASPARPAPIARSVQARPLAQPASKPEAKPDPARQTPPKEAPEATVSIGQVLRRVALATTGVIALGGVGGVVLMEQFGLGIGLPSRYLMFSIALLIVAFVVALFLYARTRRLLTEEAELKNAQAKKAQAAPPPPATLSEMMATSRAGEAIAPPQAAAGQPAAENTDWSSKFDEALAKAKTSAPKAEAEAAPAAVEPVKQVVEAPKKPEDKHALPVASDDDRIRLRDFFKNCLLGDGAKLFTDTGPDGKRKRFACHLFLLGAGDAVMSLTGRSLPPNQLGTVLQMALAMLGTSPQRASEFAARIEEYRKDRLYSGTIEAGRNAMAEFLSGKGVPGTALAEALTSWVANPETQPGQVAPTGDIAILFTDMVSSVETTQALGDEGAMRLVQAHNLIVGTALKKHRGHQVKHTGDGIMAVFPRVGDAVKAAVSIQVEVAQYNSVTLQRSLALRIGVSSGRPVQEDNDYFGTVVQTAARLSSVGDPGAITVAESVAAQAPTDGFAYDAPIRVPLKGFPEPVTVVPVMWKGIAAPAASASHAESDTTAAV</sequence>
<evidence type="ECO:0000313" key="5">
    <source>
        <dbReference type="Proteomes" id="UP001597295"/>
    </source>
</evidence>
<evidence type="ECO:0000313" key="4">
    <source>
        <dbReference type="EMBL" id="MFD2262465.1"/>
    </source>
</evidence>
<evidence type="ECO:0000256" key="2">
    <source>
        <dbReference type="SAM" id="Phobius"/>
    </source>
</evidence>
<dbReference type="InterPro" id="IPR029787">
    <property type="entry name" value="Nucleotide_cyclase"/>
</dbReference>
<feature type="transmembrane region" description="Helical" evidence="2">
    <location>
        <begin position="164"/>
        <end position="185"/>
    </location>
</feature>
<dbReference type="InterPro" id="IPR050697">
    <property type="entry name" value="Adenylyl/Guanylyl_Cyclase_3/4"/>
</dbReference>
<dbReference type="SUPFAM" id="SSF55073">
    <property type="entry name" value="Nucleotide cyclase"/>
    <property type="match status" value="1"/>
</dbReference>
<dbReference type="PROSITE" id="PS50125">
    <property type="entry name" value="GUANYLATE_CYCLASE_2"/>
    <property type="match status" value="1"/>
</dbReference>
<evidence type="ECO:0000256" key="1">
    <source>
        <dbReference type="SAM" id="MobiDB-lite"/>
    </source>
</evidence>
<dbReference type="Pfam" id="PF00211">
    <property type="entry name" value="Guanylate_cyc"/>
    <property type="match status" value="1"/>
</dbReference>
<gene>
    <name evidence="4" type="ORF">ACFSM5_06155</name>
</gene>
<dbReference type="Gene3D" id="3.30.70.1230">
    <property type="entry name" value="Nucleotide cyclase"/>
    <property type="match status" value="1"/>
</dbReference>
<name>A0ABW5DT56_9PROT</name>
<dbReference type="InterPro" id="IPR001054">
    <property type="entry name" value="A/G_cyclase"/>
</dbReference>
<keyword evidence="5" id="KW-1185">Reference proteome</keyword>
<dbReference type="CDD" id="cd07302">
    <property type="entry name" value="CHD"/>
    <property type="match status" value="1"/>
</dbReference>
<feature type="transmembrane region" description="Helical" evidence="2">
    <location>
        <begin position="133"/>
        <end position="152"/>
    </location>
</feature>
<keyword evidence="2" id="KW-1133">Transmembrane helix</keyword>
<dbReference type="PANTHER" id="PTHR43081">
    <property type="entry name" value="ADENYLATE CYCLASE, TERMINAL-DIFFERENTIATION SPECIFIC-RELATED"/>
    <property type="match status" value="1"/>
</dbReference>
<proteinExistence type="predicted"/>
<organism evidence="4 5">
    <name type="scientific">Lacibacterium aquatile</name>
    <dbReference type="NCBI Taxonomy" id="1168082"/>
    <lineage>
        <taxon>Bacteria</taxon>
        <taxon>Pseudomonadati</taxon>
        <taxon>Pseudomonadota</taxon>
        <taxon>Alphaproteobacteria</taxon>
        <taxon>Rhodospirillales</taxon>
        <taxon>Rhodospirillaceae</taxon>
    </lineage>
</organism>
<accession>A0ABW5DT56</accession>
<feature type="region of interest" description="Disordered" evidence="1">
    <location>
        <begin position="63"/>
        <end position="123"/>
    </location>
</feature>
<dbReference type="EMBL" id="JBHUIP010000004">
    <property type="protein sequence ID" value="MFD2262465.1"/>
    <property type="molecule type" value="Genomic_DNA"/>
</dbReference>
<dbReference type="SMART" id="SM00044">
    <property type="entry name" value="CYCc"/>
    <property type="match status" value="1"/>
</dbReference>
<keyword evidence="2" id="KW-0472">Membrane</keyword>
<dbReference type="Proteomes" id="UP001597295">
    <property type="component" value="Unassembled WGS sequence"/>
</dbReference>
<dbReference type="PANTHER" id="PTHR43081:SF19">
    <property type="entry name" value="PH-SENSITIVE ADENYLATE CYCLASE RV1264"/>
    <property type="match status" value="1"/>
</dbReference>
<keyword evidence="2" id="KW-0812">Transmembrane</keyword>
<protein>
    <submittedName>
        <fullName evidence="4">Adenylate/guanylate cyclase domain-containing protein</fullName>
    </submittedName>
</protein>
<feature type="compositionally biased region" description="Basic and acidic residues" evidence="1">
    <location>
        <begin position="65"/>
        <end position="77"/>
    </location>
</feature>